<proteinExistence type="predicted"/>
<dbReference type="RefSeq" id="WP_179773886.1">
    <property type="nucleotide sequence ID" value="NZ_JACCFK010000001.1"/>
</dbReference>
<evidence type="ECO:0000313" key="2">
    <source>
        <dbReference type="Proteomes" id="UP000549616"/>
    </source>
</evidence>
<dbReference type="AlphaFoldDB" id="A0A853B456"/>
<keyword evidence="2" id="KW-1185">Reference proteome</keyword>
<keyword evidence="1" id="KW-0687">Ribonucleoprotein</keyword>
<name>A0A853B456_9PSEU</name>
<evidence type="ECO:0000313" key="1">
    <source>
        <dbReference type="EMBL" id="NYI89790.1"/>
    </source>
</evidence>
<gene>
    <name evidence="1" type="ORF">HNR02_003113</name>
</gene>
<dbReference type="GO" id="GO:0005840">
    <property type="term" value="C:ribosome"/>
    <property type="evidence" value="ECO:0007669"/>
    <property type="project" value="UniProtKB-KW"/>
</dbReference>
<comment type="caution">
    <text evidence="1">The sequence shown here is derived from an EMBL/GenBank/DDBJ whole genome shotgun (WGS) entry which is preliminary data.</text>
</comment>
<keyword evidence="1" id="KW-0689">Ribosomal protein</keyword>
<sequence>MTLSQPRPATRILIAPDRAAPPVPCEECGYPALRIAKLVNEADEPLATLLVCTNCRAHTPFPDTAARLPAPRTP</sequence>
<reference evidence="1 2" key="1">
    <citation type="submission" date="2020-07" db="EMBL/GenBank/DDBJ databases">
        <title>Sequencing the genomes of 1000 actinobacteria strains.</title>
        <authorList>
            <person name="Klenk H.-P."/>
        </authorList>
    </citation>
    <scope>NUCLEOTIDE SEQUENCE [LARGE SCALE GENOMIC DNA]</scope>
    <source>
        <strain evidence="1 2">DSM 104006</strain>
    </source>
</reference>
<organism evidence="1 2">
    <name type="scientific">Amycolatopsis endophytica</name>
    <dbReference type="NCBI Taxonomy" id="860233"/>
    <lineage>
        <taxon>Bacteria</taxon>
        <taxon>Bacillati</taxon>
        <taxon>Actinomycetota</taxon>
        <taxon>Actinomycetes</taxon>
        <taxon>Pseudonocardiales</taxon>
        <taxon>Pseudonocardiaceae</taxon>
        <taxon>Amycolatopsis</taxon>
    </lineage>
</organism>
<accession>A0A853B456</accession>
<dbReference type="Proteomes" id="UP000549616">
    <property type="component" value="Unassembled WGS sequence"/>
</dbReference>
<dbReference type="EMBL" id="JACCFK010000001">
    <property type="protein sequence ID" value="NYI89790.1"/>
    <property type="molecule type" value="Genomic_DNA"/>
</dbReference>
<protein>
    <submittedName>
        <fullName evidence="1">Ribosomal protein L40E</fullName>
    </submittedName>
</protein>